<dbReference type="AlphaFoldDB" id="X1TN31"/>
<evidence type="ECO:0008006" key="2">
    <source>
        <dbReference type="Google" id="ProtNLM"/>
    </source>
</evidence>
<dbReference type="SUPFAM" id="SSF56281">
    <property type="entry name" value="Metallo-hydrolase/oxidoreductase"/>
    <property type="match status" value="1"/>
</dbReference>
<comment type="caution">
    <text evidence="1">The sequence shown here is derived from an EMBL/GenBank/DDBJ whole genome shotgun (WGS) entry which is preliminary data.</text>
</comment>
<organism evidence="1">
    <name type="scientific">marine sediment metagenome</name>
    <dbReference type="NCBI Taxonomy" id="412755"/>
    <lineage>
        <taxon>unclassified sequences</taxon>
        <taxon>metagenomes</taxon>
        <taxon>ecological metagenomes</taxon>
    </lineage>
</organism>
<dbReference type="InterPro" id="IPR050114">
    <property type="entry name" value="UPF0173_UPF0282_UlaG_hydrolase"/>
</dbReference>
<reference evidence="1" key="1">
    <citation type="journal article" date="2014" name="Front. Microbiol.">
        <title>High frequency of phylogenetically diverse reductive dehalogenase-homologous genes in deep subseafloor sedimentary metagenomes.</title>
        <authorList>
            <person name="Kawai M."/>
            <person name="Futagami T."/>
            <person name="Toyoda A."/>
            <person name="Takaki Y."/>
            <person name="Nishi S."/>
            <person name="Hori S."/>
            <person name="Arai W."/>
            <person name="Tsubouchi T."/>
            <person name="Morono Y."/>
            <person name="Uchiyama I."/>
            <person name="Ito T."/>
            <person name="Fujiyama A."/>
            <person name="Inagaki F."/>
            <person name="Takami H."/>
        </authorList>
    </citation>
    <scope>NUCLEOTIDE SEQUENCE</scope>
    <source>
        <strain evidence="1">Expedition CK06-06</strain>
    </source>
</reference>
<name>X1TN31_9ZZZZ</name>
<protein>
    <recommendedName>
        <fullName evidence="2">Metallo-beta-lactamase domain-containing protein</fullName>
    </recommendedName>
</protein>
<feature type="non-terminal residue" evidence="1">
    <location>
        <position position="1"/>
    </location>
</feature>
<dbReference type="Pfam" id="PF13483">
    <property type="entry name" value="Lactamase_B_3"/>
    <property type="match status" value="1"/>
</dbReference>
<accession>X1TN31</accession>
<proteinExistence type="predicted"/>
<dbReference type="Gene3D" id="3.60.15.10">
    <property type="entry name" value="Ribonuclease Z/Hydroxyacylglutathione hydrolase-like"/>
    <property type="match status" value="1"/>
</dbReference>
<sequence length="156" mass="17589">GESINFNGTQIQGLQTIHGPIEFRIFGLNQRKTPGPEERVGFGSIGFKLQIKNKTFVNLGDSLLQKEWTGLKPDVLMLPIGGLGNNIWTMDATEASEAVRLISPKLVIPCHYSVPFLWKKRMCPADDQQFKREIEKLGIECSIMQYGDKIEIKNNQ</sequence>
<gene>
    <name evidence="1" type="ORF">S12H4_36635</name>
</gene>
<dbReference type="PANTHER" id="PTHR43546">
    <property type="entry name" value="UPF0173 METAL-DEPENDENT HYDROLASE MJ1163-RELATED"/>
    <property type="match status" value="1"/>
</dbReference>
<evidence type="ECO:0000313" key="1">
    <source>
        <dbReference type="EMBL" id="GAI92781.1"/>
    </source>
</evidence>
<dbReference type="EMBL" id="BARW01021855">
    <property type="protein sequence ID" value="GAI92781.1"/>
    <property type="molecule type" value="Genomic_DNA"/>
</dbReference>
<dbReference type="InterPro" id="IPR036866">
    <property type="entry name" value="RibonucZ/Hydroxyglut_hydro"/>
</dbReference>
<dbReference type="PANTHER" id="PTHR43546:SF3">
    <property type="entry name" value="UPF0173 METAL-DEPENDENT HYDROLASE MJ1163"/>
    <property type="match status" value="1"/>
</dbReference>